<organism evidence="1 2">
    <name type="scientific">Mycetohabitans rhizoxinica (strain DSM 19002 / CIP 109453 / HKI 454)</name>
    <name type="common">Paraburkholderia rhizoxinica</name>
    <dbReference type="NCBI Taxonomy" id="882378"/>
    <lineage>
        <taxon>Bacteria</taxon>
        <taxon>Pseudomonadati</taxon>
        <taxon>Pseudomonadota</taxon>
        <taxon>Betaproteobacteria</taxon>
        <taxon>Burkholderiales</taxon>
        <taxon>Burkholderiaceae</taxon>
        <taxon>Mycetohabitans</taxon>
    </lineage>
</organism>
<dbReference type="EMBL" id="FR687359">
    <property type="protein sequence ID" value="CBW74633.1"/>
    <property type="molecule type" value="Genomic_DNA"/>
</dbReference>
<dbReference type="AlphaFoldDB" id="E5APV1"/>
<accession>E5APV1</accession>
<evidence type="ECO:0000313" key="2">
    <source>
        <dbReference type="Proteomes" id="UP000007437"/>
    </source>
</evidence>
<reference evidence="1 2" key="1">
    <citation type="journal article" date="2011" name="J. Bacteriol.">
        <title>Complete genome sequence of Burkholderia rhizoxinica, an endosymbiont of Rhizopus microsporus.</title>
        <authorList>
            <person name="Lackner G."/>
            <person name="Moebius N."/>
            <person name="Partida-Martinez L."/>
            <person name="Hertweck C."/>
        </authorList>
    </citation>
    <scope>NUCLEOTIDE SEQUENCE [LARGE SCALE GENOMIC DNA]</scope>
    <source>
        <strain evidence="2">DSM 19002 / CIP 109453 / HKI 454</strain>
    </source>
</reference>
<proteinExistence type="predicted"/>
<evidence type="ECO:0000313" key="1">
    <source>
        <dbReference type="EMBL" id="CBW74633.1"/>
    </source>
</evidence>
<dbReference type="STRING" id="882378.RBRH_02290"/>
<sequence length="54" mass="5963">MFEPDREPERGAEALHEGTSRTIRVASISVVCVNAVSATLGERIGWKTRLPVLR</sequence>
<name>E5APV1_MYCRK</name>
<dbReference type="HOGENOM" id="CLU_3041312_0_0_4"/>
<gene>
    <name evidence="1" type="ordered locus">RBRH_02290</name>
</gene>
<dbReference type="KEGG" id="brh:RBRH_02290"/>
<dbReference type="Proteomes" id="UP000007437">
    <property type="component" value="Chromosome"/>
</dbReference>
<protein>
    <submittedName>
        <fullName evidence="1">Uncharacterized protein</fullName>
    </submittedName>
</protein>